<comment type="caution">
    <text evidence="2">The sequence shown here is derived from an EMBL/GenBank/DDBJ whole genome shotgun (WGS) entry which is preliminary data.</text>
</comment>
<dbReference type="EMBL" id="AFBI03000049">
    <property type="protein sequence ID" value="EJW02979.1"/>
    <property type="molecule type" value="Genomic_DNA"/>
</dbReference>
<dbReference type="InParanoid" id="J9D612"/>
<keyword evidence="1" id="KW-0812">Transmembrane</keyword>
<evidence type="ECO:0000256" key="1">
    <source>
        <dbReference type="SAM" id="Phobius"/>
    </source>
</evidence>
<evidence type="ECO:0000313" key="3">
    <source>
        <dbReference type="Proteomes" id="UP000003163"/>
    </source>
</evidence>
<keyword evidence="3" id="KW-1185">Reference proteome</keyword>
<dbReference type="AlphaFoldDB" id="J9D612"/>
<reference evidence="3" key="2">
    <citation type="submission" date="2015-07" db="EMBL/GenBank/DDBJ databases">
        <title>Contrasting host-pathogen interactions and genome evolution in two generalist and specialist microsporidian pathogens of mosquitoes.</title>
        <authorList>
            <consortium name="The Broad Institute Genomics Platform"/>
            <consortium name="The Broad Institute Genome Sequencing Center for Infectious Disease"/>
            <person name="Cuomo C.A."/>
            <person name="Sanscrainte N.D."/>
            <person name="Goldberg J.M."/>
            <person name="Heiman D."/>
            <person name="Young S."/>
            <person name="Zeng Q."/>
            <person name="Becnel J.J."/>
            <person name="Birren B.W."/>
        </authorList>
    </citation>
    <scope>NUCLEOTIDE SEQUENCE [LARGE SCALE GENOMIC DNA]</scope>
    <source>
        <strain evidence="3">USNM 41457</strain>
    </source>
</reference>
<accession>J9D612</accession>
<name>J9D612_EDHAE</name>
<protein>
    <submittedName>
        <fullName evidence="2">Uncharacterized protein</fullName>
    </submittedName>
</protein>
<dbReference type="HOGENOM" id="CLU_2183896_0_0_1"/>
<proteinExistence type="predicted"/>
<dbReference type="VEuPathDB" id="MicrosporidiaDB:EDEG_02623"/>
<feature type="transmembrane region" description="Helical" evidence="1">
    <location>
        <begin position="12"/>
        <end position="32"/>
    </location>
</feature>
<feature type="transmembrane region" description="Helical" evidence="1">
    <location>
        <begin position="44"/>
        <end position="63"/>
    </location>
</feature>
<reference evidence="2 3" key="1">
    <citation type="submission" date="2011-08" db="EMBL/GenBank/DDBJ databases">
        <authorList>
            <person name="Liu Z.J."/>
            <person name="Shi F.L."/>
            <person name="Lu J.Q."/>
            <person name="Li M."/>
            <person name="Wang Z.L."/>
        </authorList>
    </citation>
    <scope>NUCLEOTIDE SEQUENCE [LARGE SCALE GENOMIC DNA]</scope>
    <source>
        <strain evidence="2 3">USNM 41457</strain>
    </source>
</reference>
<keyword evidence="1" id="KW-0472">Membrane</keyword>
<gene>
    <name evidence="2" type="ORF">EDEG_02623</name>
</gene>
<evidence type="ECO:0000313" key="2">
    <source>
        <dbReference type="EMBL" id="EJW02979.1"/>
    </source>
</evidence>
<keyword evidence="1" id="KW-1133">Transmembrane helix</keyword>
<organism evidence="2 3">
    <name type="scientific">Edhazardia aedis (strain USNM 41457)</name>
    <name type="common">Microsporidian parasite</name>
    <dbReference type="NCBI Taxonomy" id="1003232"/>
    <lineage>
        <taxon>Eukaryota</taxon>
        <taxon>Fungi</taxon>
        <taxon>Fungi incertae sedis</taxon>
        <taxon>Microsporidia</taxon>
        <taxon>Edhazardia</taxon>
    </lineage>
</organism>
<sequence length="109" mass="13088">MKFFDKKFFLRIMIFFGTSLWVFARLCLVFTMNCSTKNFVLTILHYHEHIKTYILFFLYLHIYKDVFSCRRGKTLAASTVFWGNIVKAGKVRLDRSSPKFNKTKIERKQ</sequence>
<dbReference type="Proteomes" id="UP000003163">
    <property type="component" value="Unassembled WGS sequence"/>
</dbReference>